<reference evidence="1 2" key="1">
    <citation type="submission" date="2016-03" db="EMBL/GenBank/DDBJ databases">
        <authorList>
            <person name="Ploux O."/>
        </authorList>
    </citation>
    <scope>NUCLEOTIDE SEQUENCE [LARGE SCALE GENOMIC DNA]</scope>
    <source>
        <strain evidence="1 2">URUG2</strain>
    </source>
</reference>
<dbReference type="RefSeq" id="XP_023627134.1">
    <property type="nucleotide sequence ID" value="XM_023771366.1"/>
</dbReference>
<evidence type="ECO:0000313" key="1">
    <source>
        <dbReference type="EMBL" id="CZT20245.1"/>
    </source>
</evidence>
<proteinExistence type="predicted"/>
<keyword evidence="2" id="KW-1185">Reference proteome</keyword>
<evidence type="ECO:0000313" key="2">
    <source>
        <dbReference type="Proteomes" id="UP000225277"/>
    </source>
</evidence>
<protein>
    <submittedName>
        <fullName evidence="1">Uncharacterized protein</fullName>
    </submittedName>
</protein>
<gene>
    <name evidence="1" type="ORF">RCC_06103</name>
</gene>
<dbReference type="GeneID" id="35601247"/>
<dbReference type="OrthoDB" id="3938544at2759"/>
<organism evidence="1 2">
    <name type="scientific">Ramularia collo-cygni</name>
    <dbReference type="NCBI Taxonomy" id="112498"/>
    <lineage>
        <taxon>Eukaryota</taxon>
        <taxon>Fungi</taxon>
        <taxon>Dikarya</taxon>
        <taxon>Ascomycota</taxon>
        <taxon>Pezizomycotina</taxon>
        <taxon>Dothideomycetes</taxon>
        <taxon>Dothideomycetidae</taxon>
        <taxon>Mycosphaerellales</taxon>
        <taxon>Mycosphaerellaceae</taxon>
        <taxon>Ramularia</taxon>
    </lineage>
</organism>
<dbReference type="Proteomes" id="UP000225277">
    <property type="component" value="Unassembled WGS sequence"/>
</dbReference>
<sequence>MADLDDYGDLFAIDVGIDNYAETAANDAPNVSRTFQSEEAFQRIKESYTAKVDTGDNYEALLKTVPVLRSPDSTSQGGNESKRKLGNKEKNLLGYAVGEMYYDRKFSQVIDLCHRVEMVCVVDTKLGDSLKKWIEICEVKAQKESGV</sequence>
<dbReference type="EMBL" id="FJUY01000009">
    <property type="protein sequence ID" value="CZT20245.1"/>
    <property type="molecule type" value="Genomic_DNA"/>
</dbReference>
<accession>A0A2D3V0K3</accession>
<dbReference type="AlphaFoldDB" id="A0A2D3V0K3"/>
<name>A0A2D3V0K3_9PEZI</name>